<dbReference type="SUPFAM" id="SSF52540">
    <property type="entry name" value="P-loop containing nucleoside triphosphate hydrolases"/>
    <property type="match status" value="2"/>
</dbReference>
<keyword evidence="1" id="KW-0233">DNA recombination</keyword>
<dbReference type="InterPro" id="IPR027417">
    <property type="entry name" value="P-loop_NTPase"/>
</dbReference>
<comment type="cofactor">
    <cofactor evidence="1">
        <name>Mg(2+)</name>
        <dbReference type="ChEBI" id="CHEBI:18420"/>
    </cofactor>
</comment>
<keyword evidence="1" id="KW-0227">DNA damage</keyword>
<evidence type="ECO:0000313" key="3">
    <source>
        <dbReference type="EMBL" id="CAG8583372.1"/>
    </source>
</evidence>
<organism evidence="3 4">
    <name type="scientific">Gigaspora margarita</name>
    <dbReference type="NCBI Taxonomy" id="4874"/>
    <lineage>
        <taxon>Eukaryota</taxon>
        <taxon>Fungi</taxon>
        <taxon>Fungi incertae sedis</taxon>
        <taxon>Mucoromycota</taxon>
        <taxon>Glomeromycotina</taxon>
        <taxon>Glomeromycetes</taxon>
        <taxon>Diversisporales</taxon>
        <taxon>Gigasporaceae</taxon>
        <taxon>Gigaspora</taxon>
    </lineage>
</organism>
<dbReference type="Gene3D" id="3.40.50.300">
    <property type="entry name" value="P-loop containing nucleotide triphosphate hydrolases"/>
    <property type="match status" value="1"/>
</dbReference>
<name>A0ABN7UFE5_GIGMA</name>
<keyword evidence="1" id="KW-0347">Helicase</keyword>
<evidence type="ECO:0000313" key="4">
    <source>
        <dbReference type="Proteomes" id="UP000789901"/>
    </source>
</evidence>
<dbReference type="PANTHER" id="PTHR47642">
    <property type="entry name" value="ATP-DEPENDENT DNA HELICASE"/>
    <property type="match status" value="1"/>
</dbReference>
<proteinExistence type="inferred from homology"/>
<dbReference type="InterPro" id="IPR003593">
    <property type="entry name" value="AAA+_ATPase"/>
</dbReference>
<comment type="catalytic activity">
    <reaction evidence="1">
        <text>ATP + H2O = ADP + phosphate + H(+)</text>
        <dbReference type="Rhea" id="RHEA:13065"/>
        <dbReference type="ChEBI" id="CHEBI:15377"/>
        <dbReference type="ChEBI" id="CHEBI:15378"/>
        <dbReference type="ChEBI" id="CHEBI:30616"/>
        <dbReference type="ChEBI" id="CHEBI:43474"/>
        <dbReference type="ChEBI" id="CHEBI:456216"/>
        <dbReference type="EC" id="5.6.2.3"/>
    </reaction>
</comment>
<comment type="caution">
    <text evidence="3">The sequence shown here is derived from an EMBL/GenBank/DDBJ whole genome shotgun (WGS) entry which is preliminary data.</text>
</comment>
<keyword evidence="1" id="KW-0547">Nucleotide-binding</keyword>
<dbReference type="CDD" id="cd18037">
    <property type="entry name" value="DEXSc_Pif1_like"/>
    <property type="match status" value="1"/>
</dbReference>
<evidence type="ECO:0000256" key="1">
    <source>
        <dbReference type="RuleBase" id="RU363044"/>
    </source>
</evidence>
<keyword evidence="1" id="KW-0378">Hydrolase</keyword>
<gene>
    <name evidence="3" type="ORF">GMARGA_LOCUS6056</name>
</gene>
<comment type="similarity">
    <text evidence="1">Belongs to the helicase family.</text>
</comment>
<dbReference type="Pfam" id="PF05970">
    <property type="entry name" value="PIF1"/>
    <property type="match status" value="1"/>
</dbReference>
<dbReference type="EMBL" id="CAJVQB010002672">
    <property type="protein sequence ID" value="CAG8583372.1"/>
    <property type="molecule type" value="Genomic_DNA"/>
</dbReference>
<protein>
    <recommendedName>
        <fullName evidence="1">ATP-dependent DNA helicase</fullName>
        <ecNumber evidence="1">5.6.2.3</ecNumber>
    </recommendedName>
</protein>
<feature type="domain" description="AAA+ ATPase" evidence="2">
    <location>
        <begin position="360"/>
        <end position="509"/>
    </location>
</feature>
<dbReference type="CDD" id="cd18809">
    <property type="entry name" value="SF1_C_RecD"/>
    <property type="match status" value="1"/>
</dbReference>
<accession>A0ABN7UFE5</accession>
<dbReference type="InterPro" id="IPR051055">
    <property type="entry name" value="PIF1_helicase"/>
</dbReference>
<dbReference type="EC" id="5.6.2.3" evidence="1"/>
<dbReference type="SMART" id="SM00382">
    <property type="entry name" value="AAA"/>
    <property type="match status" value="1"/>
</dbReference>
<dbReference type="PANTHER" id="PTHR47642:SF5">
    <property type="entry name" value="ATP-DEPENDENT DNA HELICASE"/>
    <property type="match status" value="1"/>
</dbReference>
<keyword evidence="1" id="KW-0067">ATP-binding</keyword>
<dbReference type="InterPro" id="IPR010285">
    <property type="entry name" value="DNA_helicase_pif1-like_DEAD"/>
</dbReference>
<dbReference type="Proteomes" id="UP000789901">
    <property type="component" value="Unassembled WGS sequence"/>
</dbReference>
<keyword evidence="1" id="KW-0234">DNA repair</keyword>
<keyword evidence="4" id="KW-1185">Reference proteome</keyword>
<evidence type="ECO:0000259" key="2">
    <source>
        <dbReference type="SMART" id="SM00382"/>
    </source>
</evidence>
<reference evidence="3 4" key="1">
    <citation type="submission" date="2021-06" db="EMBL/GenBank/DDBJ databases">
        <authorList>
            <person name="Kallberg Y."/>
            <person name="Tangrot J."/>
            <person name="Rosling A."/>
        </authorList>
    </citation>
    <scope>NUCLEOTIDE SEQUENCE [LARGE SCALE GENOMIC DNA]</scope>
    <source>
        <strain evidence="3 4">120-4 pot B 10/14</strain>
    </source>
</reference>
<sequence>MNVLTENVLENWLTTASRKRKTNNPRKGDRHQLTRQSRYRIKILIEEFQKLGLLTHEQLLKKTDREQLQPNPKDVITDWDDSEKAKGFKEVVKRETFIIQKEITGIKGEGSKDDGGSGKTDNYPTGDFDIHKLPPELQPIIRKKVEMLIKHLGLDYYGLSRHGSPHLYFRSLIALLGYYIFYYGKEVAYEPLRVGEFKAKGGYVVLPISQGRNLIITEKGQKKIQARKPRRLKDYYLNKLKKPKGSNKVSHSEQLKTANSESGLVKEVKHFTTFIKSESYQNKLEPEFKLSPLSHHLRKKTGDRVEAEIASIDNILMRILLVRDERERIFYYPKTIEFPEQKKKEKLNEQQELTRELFLQGKSIFLTGAAGTGKSYLLKHLIQLGQKKYGGERVGITSTTGTGSIIIGGNTIHSYLGIGVIGHLELETILTRILFFKRAHNNWQKIQVLIIDEISMLDGELFAKLEALARIIRKNEEPFGGIQLVLVGDFCQLPPASRTFSHDGIKPISLYSKNQEVGNLNEQELSQLPGPSYFFTTEDKEKIPGLVNGSQGVVTDFVLEEQTLYPRVKFTDAITIHKSQGQSIERLKVDLNSCFMGGQVYTALSRATNPNYLQILNFSYSRKIHQKTKPDYHQKYLQTKARKKFKEFLTFYQQTQKWPYEEIKKLLSQQNEEYFSAFQQVIEKSISNSENLISHRELLGFMEIKKQVAIAKLISQVKQRKPELEKQAINFIEE</sequence>